<gene>
    <name evidence="1" type="ordered locus">MHF_1205</name>
</gene>
<evidence type="ECO:0000313" key="2">
    <source>
        <dbReference type="Proteomes" id="UP000007952"/>
    </source>
</evidence>
<organism evidence="1 2">
    <name type="scientific">Mycoplasma haemofelis (strain Ohio2)</name>
    <dbReference type="NCBI Taxonomy" id="859194"/>
    <lineage>
        <taxon>Bacteria</taxon>
        <taxon>Bacillati</taxon>
        <taxon>Mycoplasmatota</taxon>
        <taxon>Mollicutes</taxon>
        <taxon>Mycoplasmataceae</taxon>
        <taxon>Mycoplasma</taxon>
    </lineage>
</organism>
<dbReference type="HOGENOM" id="CLU_098620_0_0_14"/>
<dbReference type="Proteomes" id="UP000007952">
    <property type="component" value="Chromosome"/>
</dbReference>
<sequence length="230" mass="25776">MTALSKGAMGAVGAASGTSLAALGTYKFLIQDESKSITSLLASKNPNKRRLVKSDSGEESSWQASWLQYRKDFYSGDKNPFSLTWTKETTPASTKAPSEFMSACETQGTKMVKDVESQDYQLFLKYCTRDTLMSDLVSENPRKQALTKENAESSNADWVAVWKEYKTVNPYSAGQKGQWELSDWEGKHNSEKVPLSFMTKCESELNKPYFNIEGSDYRRVISWCTKDAPA</sequence>
<evidence type="ECO:0000313" key="1">
    <source>
        <dbReference type="EMBL" id="AEG73445.1"/>
    </source>
</evidence>
<name>F6FJU0_MYCHI</name>
<dbReference type="AlphaFoldDB" id="F6FJU0"/>
<reference key="2">
    <citation type="submission" date="2011-05" db="EMBL/GenBank/DDBJ databases">
        <title>The Genome of Mycoplasma haemofelis Strain Ohio2, a pathogenic hemoplasma of the cat.</title>
        <authorList>
            <person name="Santos A.P."/>
            <person name="Guimaraes A.M.S."/>
            <person name="SanMiguel P.J."/>
            <person name="Martin S.W."/>
            <person name="Messick J.B."/>
        </authorList>
    </citation>
    <scope>NUCLEOTIDE SEQUENCE</scope>
    <source>
        <strain>Ohio2</strain>
    </source>
</reference>
<protein>
    <submittedName>
        <fullName evidence="1">Uncharacterized protein</fullName>
    </submittedName>
</protein>
<dbReference type="EMBL" id="CP002808">
    <property type="protein sequence ID" value="AEG73445.1"/>
    <property type="molecule type" value="Genomic_DNA"/>
</dbReference>
<reference evidence="1 2" key="1">
    <citation type="journal article" date="2011" name="J. Bacteriol.">
        <title>Complete genome sequences of two hemotropic Mycoplasmas, Mycoplasma haemofelis strain Ohio2 and Mycoplasma suis strain Illinois.</title>
        <authorList>
            <person name="Messick J.B."/>
            <person name="Santos A.P."/>
            <person name="Guimaraes A.M."/>
        </authorList>
    </citation>
    <scope>NUCLEOTIDE SEQUENCE [LARGE SCALE GENOMIC DNA]</scope>
    <source>
        <strain evidence="1 2">Ohio2</strain>
    </source>
</reference>
<dbReference type="BioCyc" id="MHAE859194:G1GR7-1197-MONOMER"/>
<accession>F6FJU0</accession>
<dbReference type="STRING" id="859194.MHF_1205"/>
<proteinExistence type="predicted"/>
<dbReference type="KEGG" id="mhf:MHF_1205"/>